<dbReference type="InterPro" id="IPR001214">
    <property type="entry name" value="SET_dom"/>
</dbReference>
<evidence type="ECO:0000256" key="1">
    <source>
        <dbReference type="ARBA" id="ARBA00004286"/>
    </source>
</evidence>
<evidence type="ECO:0000256" key="4">
    <source>
        <dbReference type="ARBA" id="ARBA00022679"/>
    </source>
</evidence>
<dbReference type="GO" id="GO:0046872">
    <property type="term" value="F:metal ion binding"/>
    <property type="evidence" value="ECO:0007669"/>
    <property type="project" value="UniProtKB-KW"/>
</dbReference>
<dbReference type="SMART" id="SM00317">
    <property type="entry name" value="SET"/>
    <property type="match status" value="1"/>
</dbReference>
<dbReference type="GO" id="GO:0032259">
    <property type="term" value="P:methylation"/>
    <property type="evidence" value="ECO:0007669"/>
    <property type="project" value="UniProtKB-KW"/>
</dbReference>
<dbReference type="PANTHER" id="PTHR46223:SF3">
    <property type="entry name" value="HISTONE-LYSINE N-METHYLTRANSFERASE SET-23"/>
    <property type="match status" value="1"/>
</dbReference>
<dbReference type="SUPFAM" id="SSF82199">
    <property type="entry name" value="SET domain"/>
    <property type="match status" value="1"/>
</dbReference>
<evidence type="ECO:0000313" key="9">
    <source>
        <dbReference type="EMBL" id="KKU89622.1"/>
    </source>
</evidence>
<dbReference type="Proteomes" id="UP000033882">
    <property type="component" value="Unassembled WGS sequence"/>
</dbReference>
<keyword evidence="3" id="KW-0489">Methyltransferase</keyword>
<keyword evidence="5" id="KW-0949">S-adenosyl-L-methionine</keyword>
<evidence type="ECO:0000256" key="7">
    <source>
        <dbReference type="ARBA" id="ARBA00022833"/>
    </source>
</evidence>
<dbReference type="PROSITE" id="PS50280">
    <property type="entry name" value="SET"/>
    <property type="match status" value="1"/>
</dbReference>
<dbReference type="Pfam" id="PF00856">
    <property type="entry name" value="SET"/>
    <property type="match status" value="1"/>
</dbReference>
<evidence type="ECO:0000256" key="5">
    <source>
        <dbReference type="ARBA" id="ARBA00022691"/>
    </source>
</evidence>
<keyword evidence="4" id="KW-0808">Transferase</keyword>
<dbReference type="InterPro" id="IPR050973">
    <property type="entry name" value="H3K9_Histone-Lys_N-MTase"/>
</dbReference>
<evidence type="ECO:0000259" key="8">
    <source>
        <dbReference type="PROSITE" id="PS50280"/>
    </source>
</evidence>
<comment type="caution">
    <text evidence="9">The sequence shown here is derived from an EMBL/GenBank/DDBJ whole genome shotgun (WGS) entry which is preliminary data.</text>
</comment>
<gene>
    <name evidence="9" type="ORF">UY19_C0011G0027</name>
</gene>
<dbReference type="GO" id="GO:0005694">
    <property type="term" value="C:chromosome"/>
    <property type="evidence" value="ECO:0007669"/>
    <property type="project" value="UniProtKB-SubCell"/>
</dbReference>
<sequence>MHYSIAFILQIRYHKKHHLSFHIMKITKKGTQKNIFTVRRARPGAGLGLFATADIPKHTFVIEYTGEKITNAEADRRGGRYLFNINSKWTIDGKEHRNTARYINHSCDPNCESRIVGGKVKIFAIKNITAGEELAYDYGTEYFEEFLKPHGCRCDMCHILRK</sequence>
<proteinExistence type="predicted"/>
<evidence type="ECO:0000256" key="3">
    <source>
        <dbReference type="ARBA" id="ARBA00022603"/>
    </source>
</evidence>
<comment type="subcellular location">
    <subcellularLocation>
        <location evidence="1">Chromosome</location>
    </subcellularLocation>
</comment>
<dbReference type="GO" id="GO:0008168">
    <property type="term" value="F:methyltransferase activity"/>
    <property type="evidence" value="ECO:0007669"/>
    <property type="project" value="UniProtKB-KW"/>
</dbReference>
<dbReference type="PANTHER" id="PTHR46223">
    <property type="entry name" value="HISTONE-LYSINE N-METHYLTRANSFERASE SUV39H"/>
    <property type="match status" value="1"/>
</dbReference>
<feature type="domain" description="SET" evidence="8">
    <location>
        <begin position="34"/>
        <end position="139"/>
    </location>
</feature>
<dbReference type="EMBL" id="LCPB01000011">
    <property type="protein sequence ID" value="KKU89622.1"/>
    <property type="molecule type" value="Genomic_DNA"/>
</dbReference>
<reference evidence="9 10" key="1">
    <citation type="journal article" date="2015" name="Nature">
        <title>rRNA introns, odd ribosomes, and small enigmatic genomes across a large radiation of phyla.</title>
        <authorList>
            <person name="Brown C.T."/>
            <person name="Hug L.A."/>
            <person name="Thomas B.C."/>
            <person name="Sharon I."/>
            <person name="Castelle C.J."/>
            <person name="Singh A."/>
            <person name="Wilkins M.J."/>
            <person name="Williams K.H."/>
            <person name="Banfield J.F."/>
        </authorList>
    </citation>
    <scope>NUCLEOTIDE SEQUENCE [LARGE SCALE GENOMIC DNA]</scope>
</reference>
<evidence type="ECO:0000256" key="2">
    <source>
        <dbReference type="ARBA" id="ARBA00022454"/>
    </source>
</evidence>
<keyword evidence="6" id="KW-0479">Metal-binding</keyword>
<organism evidence="9 10">
    <name type="scientific">Candidatus Wolfebacteria bacterium GW2011_GWA2_47_9b</name>
    <dbReference type="NCBI Taxonomy" id="1619005"/>
    <lineage>
        <taxon>Bacteria</taxon>
        <taxon>Candidatus Wolfeibacteriota</taxon>
    </lineage>
</organism>
<dbReference type="Gene3D" id="2.170.270.10">
    <property type="entry name" value="SET domain"/>
    <property type="match status" value="1"/>
</dbReference>
<evidence type="ECO:0000313" key="10">
    <source>
        <dbReference type="Proteomes" id="UP000033882"/>
    </source>
</evidence>
<evidence type="ECO:0000256" key="6">
    <source>
        <dbReference type="ARBA" id="ARBA00022723"/>
    </source>
</evidence>
<dbReference type="AlphaFoldDB" id="A0A0G1U6B9"/>
<dbReference type="InterPro" id="IPR046341">
    <property type="entry name" value="SET_dom_sf"/>
</dbReference>
<keyword evidence="7" id="KW-0862">Zinc</keyword>
<keyword evidence="2" id="KW-0158">Chromosome</keyword>
<accession>A0A0G1U6B9</accession>
<protein>
    <submittedName>
        <fullName evidence="9">SET domain-containing protein</fullName>
    </submittedName>
</protein>
<name>A0A0G1U6B9_9BACT</name>